<comment type="function">
    <text evidence="1">DNA-dependent ATPase that plays important roles in cellular responses to stalled DNA replication processes.</text>
</comment>
<keyword evidence="6" id="KW-0067">ATP-binding</keyword>
<dbReference type="InterPro" id="IPR021886">
    <property type="entry name" value="MgsA_C"/>
</dbReference>
<evidence type="ECO:0000256" key="1">
    <source>
        <dbReference type="ARBA" id="ARBA00002393"/>
    </source>
</evidence>
<dbReference type="AlphaFoldDB" id="A0A371RG29"/>
<dbReference type="InterPro" id="IPR008921">
    <property type="entry name" value="DNA_pol3_clamp-load_cplx_C"/>
</dbReference>
<accession>A0A371RG29</accession>
<evidence type="ECO:0000313" key="8">
    <source>
        <dbReference type="EMBL" id="RFB04386.1"/>
    </source>
</evidence>
<dbReference type="GO" id="GO:0016887">
    <property type="term" value="F:ATP hydrolysis activity"/>
    <property type="evidence" value="ECO:0007669"/>
    <property type="project" value="InterPro"/>
</dbReference>
<proteinExistence type="inferred from homology"/>
<protein>
    <recommendedName>
        <fullName evidence="3">Replication-associated recombination protein A</fullName>
    </recommendedName>
</protein>
<dbReference type="Gene3D" id="1.10.3710.10">
    <property type="entry name" value="DNA polymerase III clamp loader subunits, C-terminal domain"/>
    <property type="match status" value="1"/>
</dbReference>
<dbReference type="InterPro" id="IPR027417">
    <property type="entry name" value="P-loop_NTPase"/>
</dbReference>
<dbReference type="CDD" id="cd18139">
    <property type="entry name" value="HLD_clamp_RarA"/>
    <property type="match status" value="1"/>
</dbReference>
<dbReference type="Pfam" id="PF00004">
    <property type="entry name" value="AAA"/>
    <property type="match status" value="1"/>
</dbReference>
<dbReference type="Gene3D" id="3.40.50.300">
    <property type="entry name" value="P-loop containing nucleotide triphosphate hydrolases"/>
    <property type="match status" value="1"/>
</dbReference>
<organism evidence="8 9">
    <name type="scientific">Parvularcula marina</name>
    <dbReference type="NCBI Taxonomy" id="2292771"/>
    <lineage>
        <taxon>Bacteria</taxon>
        <taxon>Pseudomonadati</taxon>
        <taxon>Pseudomonadota</taxon>
        <taxon>Alphaproteobacteria</taxon>
        <taxon>Parvularculales</taxon>
        <taxon>Parvularculaceae</taxon>
        <taxon>Parvularcula</taxon>
    </lineage>
</organism>
<dbReference type="OrthoDB" id="9778364at2"/>
<dbReference type="EMBL" id="QUQO01000001">
    <property type="protein sequence ID" value="RFB04386.1"/>
    <property type="molecule type" value="Genomic_DNA"/>
</dbReference>
<dbReference type="SUPFAM" id="SSF48019">
    <property type="entry name" value="post-AAA+ oligomerization domain-like"/>
    <property type="match status" value="1"/>
</dbReference>
<evidence type="ECO:0000259" key="7">
    <source>
        <dbReference type="SMART" id="SM00382"/>
    </source>
</evidence>
<keyword evidence="4" id="KW-0235">DNA replication</keyword>
<comment type="similarity">
    <text evidence="2">Belongs to the AAA ATPase family. RarA/MGS1/WRNIP1 subfamily.</text>
</comment>
<dbReference type="CDD" id="cd00009">
    <property type="entry name" value="AAA"/>
    <property type="match status" value="1"/>
</dbReference>
<dbReference type="PANTHER" id="PTHR13779">
    <property type="entry name" value="WERNER HELICASE-INTERACTING PROTEIN 1 FAMILY MEMBER"/>
    <property type="match status" value="1"/>
</dbReference>
<evidence type="ECO:0000256" key="4">
    <source>
        <dbReference type="ARBA" id="ARBA00022705"/>
    </source>
</evidence>
<evidence type="ECO:0000313" key="9">
    <source>
        <dbReference type="Proteomes" id="UP000264589"/>
    </source>
</evidence>
<evidence type="ECO:0000256" key="6">
    <source>
        <dbReference type="ARBA" id="ARBA00022840"/>
    </source>
</evidence>
<dbReference type="FunCoup" id="A0A371RG29">
    <property type="interactions" value="275"/>
</dbReference>
<dbReference type="Gene3D" id="1.20.272.10">
    <property type="match status" value="1"/>
</dbReference>
<dbReference type="Proteomes" id="UP000264589">
    <property type="component" value="Unassembled WGS sequence"/>
</dbReference>
<dbReference type="GO" id="GO:0005524">
    <property type="term" value="F:ATP binding"/>
    <property type="evidence" value="ECO:0007669"/>
    <property type="project" value="UniProtKB-KW"/>
</dbReference>
<evidence type="ECO:0000256" key="2">
    <source>
        <dbReference type="ARBA" id="ARBA00008959"/>
    </source>
</evidence>
<dbReference type="Pfam" id="PF16193">
    <property type="entry name" value="AAA_assoc_2"/>
    <property type="match status" value="1"/>
</dbReference>
<comment type="caution">
    <text evidence="8">The sequence shown here is derived from an EMBL/GenBank/DDBJ whole genome shotgun (WGS) entry which is preliminary data.</text>
</comment>
<dbReference type="InterPro" id="IPR003593">
    <property type="entry name" value="AAA+_ATPase"/>
</dbReference>
<dbReference type="InterPro" id="IPR051314">
    <property type="entry name" value="AAA_ATPase_RarA/MGS1/WRNIP1"/>
</dbReference>
<keyword evidence="5" id="KW-0547">Nucleotide-binding</keyword>
<feature type="domain" description="AAA+ ATPase" evidence="7">
    <location>
        <begin position="53"/>
        <end position="169"/>
    </location>
</feature>
<evidence type="ECO:0000256" key="5">
    <source>
        <dbReference type="ARBA" id="ARBA00022741"/>
    </source>
</evidence>
<dbReference type="SUPFAM" id="SSF52540">
    <property type="entry name" value="P-loop containing nucleoside triphosphate hydrolases"/>
    <property type="match status" value="1"/>
</dbReference>
<dbReference type="InParanoid" id="A0A371RG29"/>
<dbReference type="InterPro" id="IPR003959">
    <property type="entry name" value="ATPase_AAA_core"/>
</dbReference>
<name>A0A371RG29_9PROT</name>
<gene>
    <name evidence="8" type="ORF">DX908_03255</name>
</gene>
<dbReference type="FunFam" id="1.20.272.10:FF:000001">
    <property type="entry name" value="Putative AAA family ATPase"/>
    <property type="match status" value="1"/>
</dbReference>
<dbReference type="InterPro" id="IPR032423">
    <property type="entry name" value="AAA_assoc_2"/>
</dbReference>
<dbReference type="GO" id="GO:0006261">
    <property type="term" value="P:DNA-templated DNA replication"/>
    <property type="evidence" value="ECO:0007669"/>
    <property type="project" value="TreeGrafter"/>
</dbReference>
<dbReference type="PANTHER" id="PTHR13779:SF7">
    <property type="entry name" value="ATPASE WRNIP1"/>
    <property type="match status" value="1"/>
</dbReference>
<dbReference type="GO" id="GO:0008047">
    <property type="term" value="F:enzyme activator activity"/>
    <property type="evidence" value="ECO:0007669"/>
    <property type="project" value="TreeGrafter"/>
</dbReference>
<dbReference type="GO" id="GO:0017116">
    <property type="term" value="F:single-stranded DNA helicase activity"/>
    <property type="evidence" value="ECO:0007669"/>
    <property type="project" value="TreeGrafter"/>
</dbReference>
<dbReference type="Pfam" id="PF12002">
    <property type="entry name" value="MgsA_C"/>
    <property type="match status" value="1"/>
</dbReference>
<dbReference type="GO" id="GO:0000731">
    <property type="term" value="P:DNA synthesis involved in DNA repair"/>
    <property type="evidence" value="ECO:0007669"/>
    <property type="project" value="TreeGrafter"/>
</dbReference>
<evidence type="ECO:0000256" key="3">
    <source>
        <dbReference type="ARBA" id="ARBA00020776"/>
    </source>
</evidence>
<dbReference type="SMART" id="SM00382">
    <property type="entry name" value="AAA"/>
    <property type="match status" value="1"/>
</dbReference>
<dbReference type="FunFam" id="3.40.50.300:FF:000137">
    <property type="entry name" value="Replication-associated recombination protein A"/>
    <property type="match status" value="1"/>
</dbReference>
<reference evidence="8 9" key="1">
    <citation type="submission" date="2018-08" db="EMBL/GenBank/DDBJ databases">
        <title>Parvularcula sp. SM1705, isolated from surface water of the South Sea China.</title>
        <authorList>
            <person name="Sun L."/>
        </authorList>
    </citation>
    <scope>NUCLEOTIDE SEQUENCE [LARGE SCALE GENOMIC DNA]</scope>
    <source>
        <strain evidence="8 9">SM1705</strain>
    </source>
</reference>
<sequence length="436" mass="47707">MAGDDLFGAAGLEDGAPRPLADRLRPKTLEEVVGQDHLIGQGAPLRTLIEKGRLPSIIFWGPPGTGKTTLARLLADHVDLDFVQISAIFSGVGELRKVFEAARARRQAGRGTLLFVDEIHRFNRTQQDSFLPVMEDGTITLIGATTENPSFELNAALLSRAQVFTLRRLDEDALSHLVDRAEEELGLTLPLTAGARAALADLSDGDGRFLLGLIEDLAARAGDEPLDEAGLSEAVQRRMPVYDKAQEGHYNLASALQKSIRGSDTDAALYWTARMLNAGEDPLFILRRLTVIASEDVGNADPQALRLAHAAREAYLFLGDPEGHHAIGQLVAYLGSAPKSNAAYSALKQAKAAARQTGSLMPPKHAMNAPTKLMKAEGYSDGYLYDHDTPDGFAGLDYFPPEMERQEFYQPRGRGAEKTIRERLEWYAARRKDRPR</sequence>
<keyword evidence="9" id="KW-1185">Reference proteome</keyword>
<dbReference type="GO" id="GO:0003677">
    <property type="term" value="F:DNA binding"/>
    <property type="evidence" value="ECO:0007669"/>
    <property type="project" value="InterPro"/>
</dbReference>